<reference evidence="1 2" key="1">
    <citation type="submission" date="2015-09" db="EMBL/GenBank/DDBJ databases">
        <title>Genome of Desulfovibrio dechloracetivorans BerOc1, a mercury methylating strain isolated from highly hydrocarbons and metals contaminated coastal sediments.</title>
        <authorList>
            <person name="Goni Urriza M."/>
            <person name="Gassie C."/>
            <person name="Bouchez O."/>
            <person name="Klopp C."/>
            <person name="Ranchou-Peyruse A."/>
            <person name="Remy G."/>
        </authorList>
    </citation>
    <scope>NUCLEOTIDE SEQUENCE [LARGE SCALE GENOMIC DNA]</scope>
    <source>
        <strain evidence="1 2">BerOc1</strain>
    </source>
</reference>
<keyword evidence="2" id="KW-1185">Reference proteome</keyword>
<gene>
    <name evidence="1" type="ORF">BerOc1_02738</name>
</gene>
<organism evidence="1 2">
    <name type="scientific">Pseudodesulfovibrio hydrargyri</name>
    <dbReference type="NCBI Taxonomy" id="2125990"/>
    <lineage>
        <taxon>Bacteria</taxon>
        <taxon>Pseudomonadati</taxon>
        <taxon>Thermodesulfobacteriota</taxon>
        <taxon>Desulfovibrionia</taxon>
        <taxon>Desulfovibrionales</taxon>
        <taxon>Desulfovibrionaceae</taxon>
    </lineage>
</organism>
<dbReference type="EMBL" id="LKAQ01000004">
    <property type="protein sequence ID" value="OIQ50796.1"/>
    <property type="molecule type" value="Genomic_DNA"/>
</dbReference>
<accession>A0A1J5MY81</accession>
<protein>
    <submittedName>
        <fullName evidence="1">Uncharacterized protein</fullName>
    </submittedName>
</protein>
<name>A0A1J5MY81_9BACT</name>
<sequence>MRMNNQHLPAAAAVIPMPFAGLGFAVAEVRQAAREMTPAVHRHTGEPAVLPAGCGPVAQSGGYRLLVALGREIRGR</sequence>
<comment type="caution">
    <text evidence="1">The sequence shown here is derived from an EMBL/GenBank/DDBJ whole genome shotgun (WGS) entry which is preliminary data.</text>
</comment>
<dbReference type="Proteomes" id="UP000181901">
    <property type="component" value="Unassembled WGS sequence"/>
</dbReference>
<proteinExistence type="predicted"/>
<evidence type="ECO:0000313" key="1">
    <source>
        <dbReference type="EMBL" id="OIQ50796.1"/>
    </source>
</evidence>
<dbReference type="AlphaFoldDB" id="A0A1J5MY81"/>
<evidence type="ECO:0000313" key="2">
    <source>
        <dbReference type="Proteomes" id="UP000181901"/>
    </source>
</evidence>